<dbReference type="HOGENOM" id="CLU_885104_0_0_6"/>
<reference evidence="1 2" key="1">
    <citation type="journal article" date="2012" name="J. Bacteriol.">
        <title>Complete genome sequences of Methylophaga sp. strain JAM1 and Methylophaga sp. strain JAM7.</title>
        <authorList>
            <person name="Villeneuve C."/>
            <person name="Martineau C."/>
            <person name="Mauffrey F."/>
            <person name="Villemur R."/>
        </authorList>
    </citation>
    <scope>NUCLEOTIDE SEQUENCE [LARGE SCALE GENOMIC DNA]</scope>
    <source>
        <strain evidence="1 2">JAM1</strain>
    </source>
</reference>
<gene>
    <name evidence="1" type="ordered locus">Q7A_1835</name>
</gene>
<dbReference type="Proteomes" id="UP000009144">
    <property type="component" value="Chromosome"/>
</dbReference>
<dbReference type="PATRIC" id="fig|754476.3.peg.1813"/>
<name>I1XJT4_METNJ</name>
<organism evidence="1 2">
    <name type="scientific">Methylophaga nitratireducenticrescens</name>
    <dbReference type="NCBI Taxonomy" id="754476"/>
    <lineage>
        <taxon>Bacteria</taxon>
        <taxon>Pseudomonadati</taxon>
        <taxon>Pseudomonadota</taxon>
        <taxon>Gammaproteobacteria</taxon>
        <taxon>Thiotrichales</taxon>
        <taxon>Piscirickettsiaceae</taxon>
        <taxon>Methylophaga</taxon>
    </lineage>
</organism>
<keyword evidence="2" id="KW-1185">Reference proteome</keyword>
<dbReference type="OrthoDB" id="9993408at2"/>
<dbReference type="EMBL" id="CP003390">
    <property type="protein sequence ID" value="AFI84653.1"/>
    <property type="molecule type" value="Genomic_DNA"/>
</dbReference>
<evidence type="ECO:0000313" key="1">
    <source>
        <dbReference type="EMBL" id="AFI84653.1"/>
    </source>
</evidence>
<sequence length="314" mass="36096">MEEEETVGKLIKFEDWAFVRFSSELSVAGFDVEKEQARVSTPVVAIDIESHIATTQSGSRYKLGKTSSGLHRLAKIILATRFSNRRFTIMSPGEEGDNKSRGSVLHQARSLINAFQQNPYPPYQSKASKLLRKEFTSTSDCFHVLSFCRHNFLFIGKSHDEFTLWNEFALSHPCSQEVEEIFTQQNYQRFLATEKASQHLERDELSKVVIDSDFPIIFSRSLWDEMCRLSTVMMNKLVDLTNQKNASPLALSPPTKEARISWALDNRTSFHSRKSAKDDLIETFNSNYYLLSILDRHYRAVQAIYDLKGEQEND</sequence>
<proteinExistence type="predicted"/>
<reference evidence="1 2" key="2">
    <citation type="journal article" date="2013" name="Int. J. Syst. Evol. Microbiol.">
        <title>Methylophaga nitratireducenticrescens sp. nov. and Methylophaga frappieri sp. nov., isolated from the biofilm of the methanol-fed denitrification system treating the seawater at the Montreal Biodome.</title>
        <authorList>
            <person name="Villeneuve C."/>
            <person name="Martineau C."/>
            <person name="Mauffrey F."/>
            <person name="Villemur R."/>
        </authorList>
    </citation>
    <scope>NUCLEOTIDE SEQUENCE [LARGE SCALE GENOMIC DNA]</scope>
    <source>
        <strain evidence="1 2">JAM1</strain>
    </source>
</reference>
<protein>
    <submittedName>
        <fullName evidence="1">Uncharacterized protein</fullName>
    </submittedName>
</protein>
<accession>I1XJT4</accession>
<evidence type="ECO:0000313" key="2">
    <source>
        <dbReference type="Proteomes" id="UP000009144"/>
    </source>
</evidence>
<dbReference type="RefSeq" id="WP_014707024.1">
    <property type="nucleotide sequence ID" value="NC_017857.3"/>
</dbReference>
<dbReference type="KEGG" id="mej:Q7A_1835"/>
<dbReference type="AlphaFoldDB" id="I1XJT4"/>